<gene>
    <name evidence="2" type="ORF">A2847_01195</name>
</gene>
<dbReference type="PROSITE" id="PS50879">
    <property type="entry name" value="RNASE_H_1"/>
    <property type="match status" value="1"/>
</dbReference>
<reference evidence="2 3" key="1">
    <citation type="journal article" date="2016" name="Nat. Commun.">
        <title>Thousands of microbial genomes shed light on interconnected biogeochemical processes in an aquifer system.</title>
        <authorList>
            <person name="Anantharaman K."/>
            <person name="Brown C.T."/>
            <person name="Hug L.A."/>
            <person name="Sharon I."/>
            <person name="Castelle C.J."/>
            <person name="Probst A.J."/>
            <person name="Thomas B.C."/>
            <person name="Singh A."/>
            <person name="Wilkins M.J."/>
            <person name="Karaoz U."/>
            <person name="Brodie E.L."/>
            <person name="Williams K.H."/>
            <person name="Hubbard S.S."/>
            <person name="Banfield J.F."/>
        </authorList>
    </citation>
    <scope>NUCLEOTIDE SEQUENCE [LARGE SCALE GENOMIC DNA]</scope>
</reference>
<accession>A0A1G2K803</accession>
<sequence>MSKYALMKDTPSKKIIIYTDGGSRGNPGPAAIGVVIVDTFGNRKKEYGKAIGVRTNNEAEYEAVCFSLAKAKALVGGKEAKESVVELYVDSELVARQLGGRYKVEEERLFPYFMKVWNARIDFKLISFHHVPREKNREADRLVNEALDQEAHTLFQ</sequence>
<evidence type="ECO:0000313" key="3">
    <source>
        <dbReference type="Proteomes" id="UP000178574"/>
    </source>
</evidence>
<dbReference type="Proteomes" id="UP000178574">
    <property type="component" value="Unassembled WGS sequence"/>
</dbReference>
<dbReference type="Pfam" id="PF13456">
    <property type="entry name" value="RVT_3"/>
    <property type="match status" value="1"/>
</dbReference>
<dbReference type="SUPFAM" id="SSF53098">
    <property type="entry name" value="Ribonuclease H-like"/>
    <property type="match status" value="1"/>
</dbReference>
<dbReference type="AlphaFoldDB" id="A0A1G2K803"/>
<dbReference type="GO" id="GO:0003676">
    <property type="term" value="F:nucleic acid binding"/>
    <property type="evidence" value="ECO:0007669"/>
    <property type="project" value="InterPro"/>
</dbReference>
<proteinExistence type="predicted"/>
<dbReference type="PANTHER" id="PTHR46387:SF2">
    <property type="entry name" value="RIBONUCLEASE HI"/>
    <property type="match status" value="1"/>
</dbReference>
<evidence type="ECO:0000259" key="1">
    <source>
        <dbReference type="PROSITE" id="PS50879"/>
    </source>
</evidence>
<comment type="caution">
    <text evidence="2">The sequence shown here is derived from an EMBL/GenBank/DDBJ whole genome shotgun (WGS) entry which is preliminary data.</text>
</comment>
<dbReference type="CDD" id="cd09279">
    <property type="entry name" value="RNase_HI_like"/>
    <property type="match status" value="1"/>
</dbReference>
<dbReference type="GO" id="GO:0004523">
    <property type="term" value="F:RNA-DNA hybrid ribonuclease activity"/>
    <property type="evidence" value="ECO:0007669"/>
    <property type="project" value="InterPro"/>
</dbReference>
<protein>
    <recommendedName>
        <fullName evidence="1">RNase H type-1 domain-containing protein</fullName>
    </recommendedName>
</protein>
<dbReference type="InterPro" id="IPR012337">
    <property type="entry name" value="RNaseH-like_sf"/>
</dbReference>
<organism evidence="2 3">
    <name type="scientific">Candidatus Sungbacteria bacterium RIFCSPHIGHO2_01_FULL_50_25</name>
    <dbReference type="NCBI Taxonomy" id="1802265"/>
    <lineage>
        <taxon>Bacteria</taxon>
        <taxon>Candidatus Sungiibacteriota</taxon>
    </lineage>
</organism>
<dbReference type="Gene3D" id="3.30.420.10">
    <property type="entry name" value="Ribonuclease H-like superfamily/Ribonuclease H"/>
    <property type="match status" value="1"/>
</dbReference>
<dbReference type="InterPro" id="IPR002156">
    <property type="entry name" value="RNaseH_domain"/>
</dbReference>
<feature type="domain" description="RNase H type-1" evidence="1">
    <location>
        <begin position="11"/>
        <end position="148"/>
    </location>
</feature>
<evidence type="ECO:0000313" key="2">
    <source>
        <dbReference type="EMBL" id="OGZ95556.1"/>
    </source>
</evidence>
<name>A0A1G2K803_9BACT</name>
<dbReference type="InterPro" id="IPR036397">
    <property type="entry name" value="RNaseH_sf"/>
</dbReference>
<dbReference type="PANTHER" id="PTHR46387">
    <property type="entry name" value="POLYNUCLEOTIDYL TRANSFERASE, RIBONUCLEASE H-LIKE SUPERFAMILY PROTEIN"/>
    <property type="match status" value="1"/>
</dbReference>
<dbReference type="EMBL" id="MHQD01000031">
    <property type="protein sequence ID" value="OGZ95556.1"/>
    <property type="molecule type" value="Genomic_DNA"/>
</dbReference>